<dbReference type="Gene3D" id="3.40.50.10810">
    <property type="entry name" value="Tandem AAA-ATPase domain"/>
    <property type="match status" value="1"/>
</dbReference>
<evidence type="ECO:0000256" key="2">
    <source>
        <dbReference type="ARBA" id="ARBA00022801"/>
    </source>
</evidence>
<protein>
    <submittedName>
        <fullName evidence="6">SNF2 family N-terminal domain-containing protein</fullName>
    </submittedName>
</protein>
<dbReference type="InterPro" id="IPR038718">
    <property type="entry name" value="SNF2-like_sf"/>
</dbReference>
<dbReference type="STRING" id="78915.A0A4P9XIH2"/>
<dbReference type="Gene3D" id="3.40.50.300">
    <property type="entry name" value="P-loop containing nucleotide triphosphate hydrolases"/>
    <property type="match status" value="2"/>
</dbReference>
<evidence type="ECO:0000256" key="3">
    <source>
        <dbReference type="ARBA" id="ARBA00022840"/>
    </source>
</evidence>
<dbReference type="InterPro" id="IPR049730">
    <property type="entry name" value="SNF2/RAD54-like_C"/>
</dbReference>
<dbReference type="InterPro" id="IPR027417">
    <property type="entry name" value="P-loop_NTPase"/>
</dbReference>
<dbReference type="EMBL" id="KZ993113">
    <property type="protein sequence ID" value="RKP05494.1"/>
    <property type="molecule type" value="Genomic_DNA"/>
</dbReference>
<dbReference type="GO" id="GO:0005524">
    <property type="term" value="F:ATP binding"/>
    <property type="evidence" value="ECO:0007669"/>
    <property type="project" value="InterPro"/>
</dbReference>
<dbReference type="GO" id="GO:0016787">
    <property type="term" value="F:hydrolase activity"/>
    <property type="evidence" value="ECO:0007669"/>
    <property type="project" value="UniProtKB-KW"/>
</dbReference>
<feature type="domain" description="Helicase ATP-binding" evidence="4">
    <location>
        <begin position="105"/>
        <end position="274"/>
    </location>
</feature>
<dbReference type="InterPro" id="IPR014001">
    <property type="entry name" value="Helicase_ATP-bd"/>
</dbReference>
<dbReference type="Pfam" id="PF00176">
    <property type="entry name" value="SNF2-rel_dom"/>
    <property type="match status" value="1"/>
</dbReference>
<evidence type="ECO:0000256" key="1">
    <source>
        <dbReference type="ARBA" id="ARBA00022741"/>
    </source>
</evidence>
<organism evidence="6 7">
    <name type="scientific">Thamnocephalis sphaerospora</name>
    <dbReference type="NCBI Taxonomy" id="78915"/>
    <lineage>
        <taxon>Eukaryota</taxon>
        <taxon>Fungi</taxon>
        <taxon>Fungi incertae sedis</taxon>
        <taxon>Zoopagomycota</taxon>
        <taxon>Zoopagomycotina</taxon>
        <taxon>Zoopagomycetes</taxon>
        <taxon>Zoopagales</taxon>
        <taxon>Sigmoideomycetaceae</taxon>
        <taxon>Thamnocephalis</taxon>
    </lineage>
</organism>
<name>A0A4P9XIH2_9FUNG</name>
<sequence length="594" mass="67448">MQEVLSITREQTEIIIGLRPFVSWGALEAALRTTRGVSTSLITRYEEMMEGYRAVDRLINACQTMSRRARPMASQLSTPLPLPSLLAPGIELKSYQIAGVRWLLSLVDNGFGGGILADEMGLGKTAQVISFLAELTKCGKPGPHLIVVPSSTLDNWLREFGKFCPSLRVTSYYGNQAERADLRYNLSEEQDEPFNAIITTYNLATGSKDDRMFLRRFGFSSVILDEGHMVKNFGSARYKHLMSIRTSFRLLLTGTPLQNNLQELLALLTFVMPNELLQDEEAVRRVFRSAPASGSALISNQRVARAKRMMEPFILRRRKIEVLKELPKKMRRQIRCPMTPSQRRLYATMNRASRRQLRGGSANSKQFNNVIMQLRKVACHPMLHRALYTDDKIAKMAKDIMRASDRYCDAEYQYILEDMSVMNDIELHDLCIEFKSIFKYRLRNKEWMQAGKVKQLCEILEDAKKTGERVLVFSQFTQMLNILEPVMQTLGVRYLRLDGSTKVETRQELLDEFAADSSISVFLLSTKAGGFGLNMTAASIVVLYDPDFNPHNDRQAEDRAHRVGQTRDVTVLKLIAEGTIEVTKPCLLPCTPSE</sequence>
<dbReference type="SUPFAM" id="SSF52540">
    <property type="entry name" value="P-loop containing nucleoside triphosphate hydrolases"/>
    <property type="match status" value="2"/>
</dbReference>
<accession>A0A4P9XIH2</accession>
<dbReference type="Proteomes" id="UP000271241">
    <property type="component" value="Unassembled WGS sequence"/>
</dbReference>
<dbReference type="InterPro" id="IPR001650">
    <property type="entry name" value="Helicase_C-like"/>
</dbReference>
<dbReference type="PROSITE" id="PS51194">
    <property type="entry name" value="HELICASE_CTER"/>
    <property type="match status" value="1"/>
</dbReference>
<keyword evidence="3" id="KW-0067">ATP-binding</keyword>
<dbReference type="AlphaFoldDB" id="A0A4P9XIH2"/>
<gene>
    <name evidence="6" type="ORF">THASP1DRAFT_19741</name>
</gene>
<reference evidence="7" key="1">
    <citation type="journal article" date="2018" name="Nat. Microbiol.">
        <title>Leveraging single-cell genomics to expand the fungal tree of life.</title>
        <authorList>
            <person name="Ahrendt S.R."/>
            <person name="Quandt C.A."/>
            <person name="Ciobanu D."/>
            <person name="Clum A."/>
            <person name="Salamov A."/>
            <person name="Andreopoulos B."/>
            <person name="Cheng J.F."/>
            <person name="Woyke T."/>
            <person name="Pelin A."/>
            <person name="Henrissat B."/>
            <person name="Reynolds N.K."/>
            <person name="Benny G.L."/>
            <person name="Smith M.E."/>
            <person name="James T.Y."/>
            <person name="Grigoriev I.V."/>
        </authorList>
    </citation>
    <scope>NUCLEOTIDE SEQUENCE [LARGE SCALE GENOMIC DNA]</scope>
    <source>
        <strain evidence="7">RSA 1356</strain>
    </source>
</reference>
<evidence type="ECO:0000313" key="7">
    <source>
        <dbReference type="Proteomes" id="UP000271241"/>
    </source>
</evidence>
<proteinExistence type="predicted"/>
<dbReference type="PROSITE" id="PS51192">
    <property type="entry name" value="HELICASE_ATP_BIND_1"/>
    <property type="match status" value="1"/>
</dbReference>
<dbReference type="CDD" id="cd18793">
    <property type="entry name" value="SF2_C_SNF"/>
    <property type="match status" value="1"/>
</dbReference>
<keyword evidence="2" id="KW-0378">Hydrolase</keyword>
<keyword evidence="7" id="KW-1185">Reference proteome</keyword>
<evidence type="ECO:0000313" key="6">
    <source>
        <dbReference type="EMBL" id="RKP05494.1"/>
    </source>
</evidence>
<dbReference type="SMART" id="SM00487">
    <property type="entry name" value="DEXDc"/>
    <property type="match status" value="1"/>
</dbReference>
<dbReference type="Pfam" id="PF00271">
    <property type="entry name" value="Helicase_C"/>
    <property type="match status" value="1"/>
</dbReference>
<evidence type="ECO:0000259" key="5">
    <source>
        <dbReference type="PROSITE" id="PS51194"/>
    </source>
</evidence>
<dbReference type="InterPro" id="IPR000330">
    <property type="entry name" value="SNF2_N"/>
</dbReference>
<keyword evidence="1" id="KW-0547">Nucleotide-binding</keyword>
<dbReference type="PANTHER" id="PTHR10799">
    <property type="entry name" value="SNF2/RAD54 HELICASE FAMILY"/>
    <property type="match status" value="1"/>
</dbReference>
<dbReference type="OrthoDB" id="448448at2759"/>
<feature type="domain" description="Helicase C-terminal" evidence="5">
    <location>
        <begin position="452"/>
        <end position="594"/>
    </location>
</feature>
<evidence type="ECO:0000259" key="4">
    <source>
        <dbReference type="PROSITE" id="PS51192"/>
    </source>
</evidence>
<dbReference type="SMART" id="SM00490">
    <property type="entry name" value="HELICc"/>
    <property type="match status" value="1"/>
</dbReference>